<dbReference type="Proteomes" id="UP000199001">
    <property type="component" value="Unassembled WGS sequence"/>
</dbReference>
<dbReference type="AlphaFoldDB" id="A0A1C6VUS2"/>
<organism evidence="2 3">
    <name type="scientific">Micromonospora citrea</name>
    <dbReference type="NCBI Taxonomy" id="47855"/>
    <lineage>
        <taxon>Bacteria</taxon>
        <taxon>Bacillati</taxon>
        <taxon>Actinomycetota</taxon>
        <taxon>Actinomycetes</taxon>
        <taxon>Micromonosporales</taxon>
        <taxon>Micromonosporaceae</taxon>
        <taxon>Micromonospora</taxon>
    </lineage>
</organism>
<sequence length="135" mass="13886">MRRSLTTLALLALALFTMLAPTPASAASTVDVTSATLVARGVAVDLTLTVACPAGSTGAFELNLRQRSGNGVAYGSGWAPVSCTGQPQEVTGRVAAQPDGAIFRPGETLVTASLELCGSETCEYLFIEDAVRVTH</sequence>
<proteinExistence type="predicted"/>
<dbReference type="RefSeq" id="WP_091105447.1">
    <property type="nucleotide sequence ID" value="NZ_FMHZ01000002.1"/>
</dbReference>
<evidence type="ECO:0000313" key="3">
    <source>
        <dbReference type="Proteomes" id="UP000199001"/>
    </source>
</evidence>
<dbReference type="EMBL" id="FMHZ01000002">
    <property type="protein sequence ID" value="SCL70098.1"/>
    <property type="molecule type" value="Genomic_DNA"/>
</dbReference>
<evidence type="ECO:0000256" key="1">
    <source>
        <dbReference type="SAM" id="SignalP"/>
    </source>
</evidence>
<evidence type="ECO:0000313" key="2">
    <source>
        <dbReference type="EMBL" id="SCL70098.1"/>
    </source>
</evidence>
<protein>
    <submittedName>
        <fullName evidence="2">Uncharacterized protein</fullName>
    </submittedName>
</protein>
<feature type="chain" id="PRO_5008749056" evidence="1">
    <location>
        <begin position="27"/>
        <end position="135"/>
    </location>
</feature>
<reference evidence="3" key="1">
    <citation type="submission" date="2016-06" db="EMBL/GenBank/DDBJ databases">
        <authorList>
            <person name="Varghese N."/>
            <person name="Submissions Spin"/>
        </authorList>
    </citation>
    <scope>NUCLEOTIDE SEQUENCE [LARGE SCALE GENOMIC DNA]</scope>
    <source>
        <strain evidence="3">DSM 43903</strain>
    </source>
</reference>
<gene>
    <name evidence="2" type="ORF">GA0070606_5292</name>
</gene>
<keyword evidence="3" id="KW-1185">Reference proteome</keyword>
<name>A0A1C6VUS2_9ACTN</name>
<feature type="signal peptide" evidence="1">
    <location>
        <begin position="1"/>
        <end position="26"/>
    </location>
</feature>
<keyword evidence="1" id="KW-0732">Signal</keyword>
<dbReference type="OrthoDB" id="3405001at2"/>
<accession>A0A1C6VUS2</accession>